<dbReference type="AlphaFoldDB" id="A0A1Y0T099"/>
<evidence type="ECO:0000313" key="11">
    <source>
        <dbReference type="Proteomes" id="UP001529272"/>
    </source>
</evidence>
<dbReference type="GO" id="GO:0020037">
    <property type="term" value="F:heme binding"/>
    <property type="evidence" value="ECO:0007669"/>
    <property type="project" value="InterPro"/>
</dbReference>
<evidence type="ECO:0000313" key="10">
    <source>
        <dbReference type="Proteomes" id="UP000198286"/>
    </source>
</evidence>
<reference evidence="9 11" key="3">
    <citation type="submission" date="2023-06" db="EMBL/GenBank/DDBJ databases">
        <title>Itaconate inhibition of nontuberculous mycobacteria.</title>
        <authorList>
            <person name="Breen P."/>
            <person name="Zimbric M."/>
            <person name="Caverly L."/>
        </authorList>
    </citation>
    <scope>NUCLEOTIDE SEQUENCE [LARGE SCALE GENOMIC DNA]</scope>
    <source>
        <strain evidence="9 11">FLAC1071</strain>
    </source>
</reference>
<dbReference type="PANTHER" id="PTHR46696:SF4">
    <property type="entry name" value="BIOTIN BIOSYNTHESIS CYTOCHROME P450"/>
    <property type="match status" value="1"/>
</dbReference>
<dbReference type="EMBL" id="CP015267">
    <property type="protein sequence ID" value="ASL14230.1"/>
    <property type="molecule type" value="Genomic_DNA"/>
</dbReference>
<dbReference type="KEGG" id="mchi:AN480_08380"/>
<dbReference type="GO" id="GO:0036199">
    <property type="term" value="F:cholest-4-en-3-one 26-monooxygenase activity"/>
    <property type="evidence" value="ECO:0007669"/>
    <property type="project" value="TreeGrafter"/>
</dbReference>
<evidence type="ECO:0000313" key="8">
    <source>
        <dbReference type="EMBL" id="ASL14230.1"/>
    </source>
</evidence>
<keyword evidence="3" id="KW-0349">Heme</keyword>
<sequence length="414" mass="46204">MTAAAVDLSDLSLWCNGFPDDLFAELRRSSPLFRHELTPGVAQTVHRDFWMATKHRHAVRLHRDTESFTAADGPLIQPVAMFSSFPTIITLDPPELNRRRKLISNAFNPRAIAKLEEGIRARAARMIDDLLAAGGGDWIEDVADALPMSVIGDIIGIPDEDRPRIFGIFDQILKALAPEAHPSGQVELDLFASVFRYAMELTAEKRRNPTDDIWSTLATAVITGEDGERFSLPENELEFFFFVLAFAGSDTTKNALAIGLQAFVRNPQQIERYRAQEALRPGAVEEVLRWASPVAYWTRTAKVDVEMDGQRIAKGERVVSMLRSANRDEEVFDSPFVFDIGRQPNPHVAFGGGGPHHCLGAMLARAELRAVFDELLLRCDDIEIGPAKAAHPNLTTNMSIYDEMAISLRERRRV</sequence>
<keyword evidence="5" id="KW-0560">Oxidoreductase</keyword>
<dbReference type="InterPro" id="IPR001128">
    <property type="entry name" value="Cyt_P450"/>
</dbReference>
<keyword evidence="6" id="KW-0408">Iron</keyword>
<reference evidence="11" key="2">
    <citation type="submission" date="2023-06" db="EMBL/GenBank/DDBJ databases">
        <title>Itaconate inhibition of nontuberculous mycobacteria.</title>
        <authorList>
            <person name="Spilker T."/>
        </authorList>
    </citation>
    <scope>NUCLEOTIDE SEQUENCE [LARGE SCALE GENOMIC DNA]</scope>
    <source>
        <strain evidence="11">FLAC1071</strain>
    </source>
</reference>
<dbReference type="Gene3D" id="1.10.630.10">
    <property type="entry name" value="Cytochrome P450"/>
    <property type="match status" value="1"/>
</dbReference>
<evidence type="ECO:0000256" key="5">
    <source>
        <dbReference type="ARBA" id="ARBA00023002"/>
    </source>
</evidence>
<evidence type="ECO:0000256" key="3">
    <source>
        <dbReference type="ARBA" id="ARBA00022617"/>
    </source>
</evidence>
<reference evidence="8 10" key="1">
    <citation type="journal article" date="2017" name="Lancet Infect. Dis.">
        <title>Global outbreak of severe Mycobacterium chimaera disease after cardiac surgery: a molecular epidemiological study.</title>
        <authorList>
            <person name="van Ingen J."/>
            <person name="Kohl T."/>
            <person name="Kranzer K."/>
            <person name="Hasse B."/>
            <person name="Keller P."/>
            <person name="Szafranska A."/>
            <person name="Hillemann D."/>
            <person name="Chand M."/>
            <person name="Schreiber P."/>
            <person name="Sommerstein R."/>
            <person name="Berger C."/>
            <person name="Genoni M."/>
            <person name="Ruegg C."/>
            <person name="Troillet N."/>
            <person name="Widmer A.F."/>
            <person name="Becker S.L."/>
            <person name="Herrmann M."/>
            <person name="Eckmanns T."/>
            <person name="Haller S."/>
            <person name="Hoeller C."/>
            <person name="Debast S.B."/>
            <person name="Wolfhagen M.J."/>
            <person name="Hopman J."/>
            <person name="Kluytmans J."/>
            <person name="Langelaar M."/>
            <person name="Notermans D.W."/>
            <person name="ten Oever J."/>
            <person name="van den Barselaar P."/>
            <person name="Vonk A.B.A."/>
            <person name="Vos M.C."/>
            <person name="Ahmed N."/>
            <person name="Brown T."/>
            <person name="Crook D."/>
            <person name="Lamagni T."/>
            <person name="Phin N."/>
            <person name="Smith E.G."/>
            <person name="Zambon M."/>
            <person name="Serr A."/>
            <person name="Goetting T."/>
            <person name="Ebner W."/>
            <person name="Thuermer A."/>
            <person name="Utpatel C."/>
            <person name="Sproer C."/>
            <person name="Bunk B."/>
            <person name="Nubel U."/>
            <person name="Bloemberg G."/>
            <person name="Bottger E."/>
            <person name="Niemann S."/>
            <person name="Wagner D."/>
            <person name="Sax H."/>
        </authorList>
    </citation>
    <scope>NUCLEOTIDE SEQUENCE [LARGE SCALE GENOMIC DNA]</scope>
    <source>
        <strain evidence="8 10">ZUERICH-2</strain>
    </source>
</reference>
<dbReference type="Pfam" id="PF00067">
    <property type="entry name" value="p450"/>
    <property type="match status" value="1"/>
</dbReference>
<dbReference type="Proteomes" id="UP001529272">
    <property type="component" value="Unassembled WGS sequence"/>
</dbReference>
<dbReference type="InterPro" id="IPR002397">
    <property type="entry name" value="Cyt_P450_B"/>
</dbReference>
<comment type="similarity">
    <text evidence="2">Belongs to the cytochrome P450 family.</text>
</comment>
<accession>A0A1Y0T099</accession>
<protein>
    <submittedName>
        <fullName evidence="8 9">Cytochrome P450</fullName>
    </submittedName>
</protein>
<evidence type="ECO:0000256" key="2">
    <source>
        <dbReference type="ARBA" id="ARBA00010617"/>
    </source>
</evidence>
<name>A0A1Y0T099_MYCIT</name>
<evidence type="ECO:0000256" key="1">
    <source>
        <dbReference type="ARBA" id="ARBA00001971"/>
    </source>
</evidence>
<dbReference type="GO" id="GO:0005506">
    <property type="term" value="F:iron ion binding"/>
    <property type="evidence" value="ECO:0007669"/>
    <property type="project" value="InterPro"/>
</dbReference>
<evidence type="ECO:0000313" key="9">
    <source>
        <dbReference type="EMBL" id="MDM3925123.1"/>
    </source>
</evidence>
<comment type="cofactor">
    <cofactor evidence="1">
        <name>heme</name>
        <dbReference type="ChEBI" id="CHEBI:30413"/>
    </cofactor>
</comment>
<dbReference type="SUPFAM" id="SSF48264">
    <property type="entry name" value="Cytochrome P450"/>
    <property type="match status" value="1"/>
</dbReference>
<dbReference type="InterPro" id="IPR036396">
    <property type="entry name" value="Cyt_P450_sf"/>
</dbReference>
<dbReference type="RefSeq" id="WP_042911153.1">
    <property type="nucleotide sequence ID" value="NZ_CP012885.2"/>
</dbReference>
<keyword evidence="11" id="KW-1185">Reference proteome</keyword>
<organism evidence="8 10">
    <name type="scientific">Mycobacterium intracellulare subsp. chimaera</name>
    <dbReference type="NCBI Taxonomy" id="222805"/>
    <lineage>
        <taxon>Bacteria</taxon>
        <taxon>Bacillati</taxon>
        <taxon>Actinomycetota</taxon>
        <taxon>Actinomycetes</taxon>
        <taxon>Mycobacteriales</taxon>
        <taxon>Mycobacteriaceae</taxon>
        <taxon>Mycobacterium</taxon>
        <taxon>Mycobacterium avium complex (MAC)</taxon>
    </lineage>
</organism>
<keyword evidence="4" id="KW-0479">Metal-binding</keyword>
<proteinExistence type="inferred from homology"/>
<dbReference type="STRING" id="222805.AN480_08380"/>
<evidence type="ECO:0000256" key="4">
    <source>
        <dbReference type="ARBA" id="ARBA00022723"/>
    </source>
</evidence>
<reference evidence="9" key="4">
    <citation type="submission" date="2023-06" db="EMBL/GenBank/DDBJ databases">
        <authorList>
            <person name="Spilker T."/>
        </authorList>
    </citation>
    <scope>NUCLEOTIDE SEQUENCE</scope>
    <source>
        <strain evidence="9">FLAC1071</strain>
    </source>
</reference>
<dbReference type="GO" id="GO:0006707">
    <property type="term" value="P:cholesterol catabolic process"/>
    <property type="evidence" value="ECO:0007669"/>
    <property type="project" value="TreeGrafter"/>
</dbReference>
<dbReference type="Proteomes" id="UP000198286">
    <property type="component" value="Chromosome"/>
</dbReference>
<dbReference type="GO" id="GO:0008395">
    <property type="term" value="F:steroid hydroxylase activity"/>
    <property type="evidence" value="ECO:0007669"/>
    <property type="project" value="TreeGrafter"/>
</dbReference>
<keyword evidence="7" id="KW-0503">Monooxygenase</keyword>
<evidence type="ECO:0000256" key="7">
    <source>
        <dbReference type="ARBA" id="ARBA00023033"/>
    </source>
</evidence>
<evidence type="ECO:0000256" key="6">
    <source>
        <dbReference type="ARBA" id="ARBA00023004"/>
    </source>
</evidence>
<gene>
    <name evidence="8" type="ORF">MYCOZU2_01804</name>
    <name evidence="9" type="ORF">QRB35_03670</name>
</gene>
<dbReference type="EMBL" id="JASZZX010000002">
    <property type="protein sequence ID" value="MDM3925123.1"/>
    <property type="molecule type" value="Genomic_DNA"/>
</dbReference>
<dbReference type="PRINTS" id="PR00359">
    <property type="entry name" value="BP450"/>
</dbReference>
<dbReference type="PANTHER" id="PTHR46696">
    <property type="entry name" value="P450, PUTATIVE (EUROFUNG)-RELATED"/>
    <property type="match status" value="1"/>
</dbReference>